<feature type="compositionally biased region" description="Polar residues" evidence="6">
    <location>
        <begin position="260"/>
        <end position="278"/>
    </location>
</feature>
<reference evidence="9" key="1">
    <citation type="journal article" date="2016" name="Proc. Natl. Acad. Sci. U.S.A.">
        <title>Chromosome-level assembly of Arabidopsis thaliana Ler reveals the extent of translocation and inversion polymorphisms.</title>
        <authorList>
            <person name="Zapata L."/>
            <person name="Ding J."/>
            <person name="Willing E.M."/>
            <person name="Hartwig B."/>
            <person name="Bezdan D."/>
            <person name="Jiao W.B."/>
            <person name="Patel V."/>
            <person name="Velikkakam James G."/>
            <person name="Koornneef M."/>
            <person name="Ossowski S."/>
            <person name="Schneeberger K."/>
        </authorList>
    </citation>
    <scope>NUCLEOTIDE SEQUENCE [LARGE SCALE GENOMIC DNA]</scope>
    <source>
        <strain evidence="9">cv. Landsberg erecta</strain>
    </source>
</reference>
<dbReference type="GO" id="GO:0005634">
    <property type="term" value="C:nucleus"/>
    <property type="evidence" value="ECO:0007669"/>
    <property type="project" value="UniProtKB-SubCell"/>
</dbReference>
<dbReference type="Gene3D" id="1.20.5.170">
    <property type="match status" value="1"/>
</dbReference>
<evidence type="ECO:0000256" key="1">
    <source>
        <dbReference type="ARBA" id="ARBA00004123"/>
    </source>
</evidence>
<keyword evidence="5" id="KW-0175">Coiled coil</keyword>
<feature type="coiled-coil region" evidence="5">
    <location>
        <begin position="311"/>
        <end position="345"/>
    </location>
</feature>
<dbReference type="InterPro" id="IPR004827">
    <property type="entry name" value="bZIP"/>
</dbReference>
<protein>
    <recommendedName>
        <fullName evidence="7">BZIP domain-containing protein</fullName>
    </recommendedName>
</protein>
<evidence type="ECO:0000313" key="8">
    <source>
        <dbReference type="EMBL" id="OAO94512.1"/>
    </source>
</evidence>
<feature type="region of interest" description="Disordered" evidence="6">
    <location>
        <begin position="348"/>
        <end position="370"/>
    </location>
</feature>
<sequence length="370" mass="41041">MDSYWRLKNLVNDLPVSTSLSRQGSIYSWTVDQFQTSLGIDCGSMNMDELVKHISSAEETQEGSQRQGSTTLPPTLSKQNVGEVWKSITEEKHTNNNGGVTNITHLQGQQTLGEITLEEFFIRAGARGGNTNGGSIHDSSSSISGNPHTSLGVQIQPKAMVSDFMNNMVPRSHESSLHHNVNGSMSTYQPQQSIMPMPNGYSYGKQIRFSNGSMGSVNQSLQDTKRSLVPSVATIPSEAITCSPVTPFPTLNGKQKINGESSLLSPSPYISNGSTSTRGGKINSEITAEKQFVDKKLRRKIKNRESAARSRARKQAQTMEVEVELENLKKDYEELLKKHVELRKRQMEPGMISLQERPERKLRRTKSDIK</sequence>
<feature type="region of interest" description="Disordered" evidence="6">
    <location>
        <begin position="56"/>
        <end position="80"/>
    </location>
</feature>
<dbReference type="CDD" id="cd14707">
    <property type="entry name" value="bZIP_plant_BZIP46"/>
    <property type="match status" value="1"/>
</dbReference>
<dbReference type="SMART" id="SM00338">
    <property type="entry name" value="BRLZ"/>
    <property type="match status" value="1"/>
</dbReference>
<organism evidence="8 9">
    <name type="scientific">Arabidopsis thaliana</name>
    <name type="common">Mouse-ear cress</name>
    <dbReference type="NCBI Taxonomy" id="3702"/>
    <lineage>
        <taxon>Eukaryota</taxon>
        <taxon>Viridiplantae</taxon>
        <taxon>Streptophyta</taxon>
        <taxon>Embryophyta</taxon>
        <taxon>Tracheophyta</taxon>
        <taxon>Spermatophyta</taxon>
        <taxon>Magnoliopsida</taxon>
        <taxon>eudicotyledons</taxon>
        <taxon>Gunneridae</taxon>
        <taxon>Pentapetalae</taxon>
        <taxon>rosids</taxon>
        <taxon>malvids</taxon>
        <taxon>Brassicales</taxon>
        <taxon>Brassicaceae</taxon>
        <taxon>Camelineae</taxon>
        <taxon>Arabidopsis</taxon>
    </lineage>
</organism>
<dbReference type="PANTHER" id="PTHR22952">
    <property type="entry name" value="CAMP-RESPONSE ELEMENT BINDING PROTEIN-RELATED"/>
    <property type="match status" value="1"/>
</dbReference>
<dbReference type="EMBL" id="LUHQ01000005">
    <property type="protein sequence ID" value="OAO94512.1"/>
    <property type="molecule type" value="Genomic_DNA"/>
</dbReference>
<keyword evidence="3" id="KW-0238">DNA-binding</keyword>
<evidence type="ECO:0000256" key="5">
    <source>
        <dbReference type="SAM" id="Coils"/>
    </source>
</evidence>
<evidence type="ECO:0000256" key="3">
    <source>
        <dbReference type="ARBA" id="ARBA00023125"/>
    </source>
</evidence>
<evidence type="ECO:0000313" key="9">
    <source>
        <dbReference type="Proteomes" id="UP000078284"/>
    </source>
</evidence>
<proteinExistence type="predicted"/>
<dbReference type="GO" id="GO:0003700">
    <property type="term" value="F:DNA-binding transcription factor activity"/>
    <property type="evidence" value="ECO:0007669"/>
    <property type="project" value="InterPro"/>
</dbReference>
<dbReference type="PANTHER" id="PTHR22952:SF446">
    <property type="entry name" value="ABSCISIC ACID-INSENSITIVE 5-LIKE PROTEIN 5-RELATED"/>
    <property type="match status" value="1"/>
</dbReference>
<dbReference type="Proteomes" id="UP000078284">
    <property type="component" value="Chromosome 5"/>
</dbReference>
<dbReference type="InterPro" id="IPR043452">
    <property type="entry name" value="BZIP46-like"/>
</dbReference>
<feature type="region of interest" description="Disordered" evidence="6">
    <location>
        <begin position="260"/>
        <end position="281"/>
    </location>
</feature>
<evidence type="ECO:0000259" key="7">
    <source>
        <dbReference type="PROSITE" id="PS50217"/>
    </source>
</evidence>
<dbReference type="PROSITE" id="PS50217">
    <property type="entry name" value="BZIP"/>
    <property type="match status" value="1"/>
</dbReference>
<dbReference type="SUPFAM" id="SSF57959">
    <property type="entry name" value="Leucine zipper domain"/>
    <property type="match status" value="1"/>
</dbReference>
<feature type="domain" description="BZIP" evidence="7">
    <location>
        <begin position="293"/>
        <end position="345"/>
    </location>
</feature>
<keyword evidence="2" id="KW-0597">Phosphoprotein</keyword>
<dbReference type="AlphaFoldDB" id="A0A178UNE9"/>
<dbReference type="GO" id="GO:0003677">
    <property type="term" value="F:DNA binding"/>
    <property type="evidence" value="ECO:0007669"/>
    <property type="project" value="UniProtKB-KW"/>
</dbReference>
<gene>
    <name evidence="8" type="ordered locus">AXX17_At5g40850</name>
</gene>
<dbReference type="ExpressionAtlas" id="A0A178UNE9">
    <property type="expression patterns" value="baseline"/>
</dbReference>
<evidence type="ECO:0000256" key="4">
    <source>
        <dbReference type="ARBA" id="ARBA00023242"/>
    </source>
</evidence>
<comment type="caution">
    <text evidence="8">The sequence shown here is derived from an EMBL/GenBank/DDBJ whole genome shotgun (WGS) entry which is preliminary data.</text>
</comment>
<evidence type="ECO:0000256" key="2">
    <source>
        <dbReference type="ARBA" id="ARBA00022553"/>
    </source>
</evidence>
<dbReference type="PROSITE" id="PS00036">
    <property type="entry name" value="BZIP_BASIC"/>
    <property type="match status" value="1"/>
</dbReference>
<name>A0A178UNE9_ARATH</name>
<keyword evidence="4" id="KW-0539">Nucleus</keyword>
<dbReference type="Pfam" id="PF00170">
    <property type="entry name" value="bZIP_1"/>
    <property type="match status" value="1"/>
</dbReference>
<comment type="subcellular location">
    <subcellularLocation>
        <location evidence="1">Nucleus</location>
    </subcellularLocation>
</comment>
<evidence type="ECO:0000256" key="6">
    <source>
        <dbReference type="SAM" id="MobiDB-lite"/>
    </source>
</evidence>
<feature type="compositionally biased region" description="Polar residues" evidence="6">
    <location>
        <begin position="62"/>
        <end position="80"/>
    </location>
</feature>
<dbReference type="InterPro" id="IPR046347">
    <property type="entry name" value="bZIP_sf"/>
</dbReference>
<accession>A0A178UNE9</accession>
<dbReference type="GO" id="GO:0045893">
    <property type="term" value="P:positive regulation of DNA-templated transcription"/>
    <property type="evidence" value="ECO:0007669"/>
    <property type="project" value="InterPro"/>
</dbReference>